<evidence type="ECO:0000256" key="3">
    <source>
        <dbReference type="ARBA" id="ARBA00022989"/>
    </source>
</evidence>
<dbReference type="GO" id="GO:0016757">
    <property type="term" value="F:glycosyltransferase activity"/>
    <property type="evidence" value="ECO:0007669"/>
    <property type="project" value="UniProtKB-KW"/>
</dbReference>
<keyword evidence="7" id="KW-0328">Glycosyltransferase</keyword>
<feature type="transmembrane region" description="Helical" evidence="6">
    <location>
        <begin position="83"/>
        <end position="103"/>
    </location>
</feature>
<evidence type="ECO:0000313" key="7">
    <source>
        <dbReference type="EMBL" id="VHO00491.1"/>
    </source>
</evidence>
<accession>A0A5E3ZY36</accession>
<keyword evidence="8" id="KW-1185">Reference proteome</keyword>
<dbReference type="Pfam" id="PF01040">
    <property type="entry name" value="UbiA"/>
    <property type="match status" value="1"/>
</dbReference>
<dbReference type="CDD" id="cd13963">
    <property type="entry name" value="PT_UbiA_2"/>
    <property type="match status" value="1"/>
</dbReference>
<feature type="transmembrane region" description="Helical" evidence="6">
    <location>
        <begin position="179"/>
        <end position="200"/>
    </location>
</feature>
<keyword evidence="7" id="KW-0808">Transferase</keyword>
<dbReference type="GO" id="GO:0016765">
    <property type="term" value="F:transferase activity, transferring alkyl or aryl (other than methyl) groups"/>
    <property type="evidence" value="ECO:0007669"/>
    <property type="project" value="InterPro"/>
</dbReference>
<keyword evidence="2 6" id="KW-0812">Transmembrane</keyword>
<proteinExistence type="predicted"/>
<feature type="region of interest" description="Disordered" evidence="5">
    <location>
        <begin position="1"/>
        <end position="39"/>
    </location>
</feature>
<gene>
    <name evidence="7" type="ORF">LC603019_00784</name>
</gene>
<dbReference type="EMBL" id="LR584267">
    <property type="protein sequence ID" value="VHO00491.1"/>
    <property type="molecule type" value="Genomic_DNA"/>
</dbReference>
<protein>
    <submittedName>
        <fullName evidence="7">Decaprenyl-phosphate phosphoribosyltransferase</fullName>
    </submittedName>
</protein>
<dbReference type="GO" id="GO:0016020">
    <property type="term" value="C:membrane"/>
    <property type="evidence" value="ECO:0007669"/>
    <property type="project" value="UniProtKB-SubCell"/>
</dbReference>
<feature type="transmembrane region" description="Helical" evidence="6">
    <location>
        <begin position="206"/>
        <end position="226"/>
    </location>
</feature>
<keyword evidence="4 6" id="KW-0472">Membrane</keyword>
<dbReference type="InterPro" id="IPR000537">
    <property type="entry name" value="UbiA_prenyltransferase"/>
</dbReference>
<dbReference type="NCBIfam" id="NF008978">
    <property type="entry name" value="PRK12324.1-4"/>
    <property type="match status" value="1"/>
</dbReference>
<evidence type="ECO:0000256" key="4">
    <source>
        <dbReference type="ARBA" id="ARBA00023136"/>
    </source>
</evidence>
<evidence type="ECO:0000256" key="2">
    <source>
        <dbReference type="ARBA" id="ARBA00022692"/>
    </source>
</evidence>
<feature type="transmembrane region" description="Helical" evidence="6">
    <location>
        <begin position="247"/>
        <end position="270"/>
    </location>
</feature>
<evidence type="ECO:0000256" key="1">
    <source>
        <dbReference type="ARBA" id="ARBA00004141"/>
    </source>
</evidence>
<sequence>MADRANPSPHAADANSDTADDVMFEETTSAADLEKEGRKLRPPKNLAEAMWKALRPRQWVKNVLVLMAPISAGTAVVTDPQVLLQVLYAFITFCLASSSIYLINDAQDVEADRAHPVKRFRPIASGVLPLGVAYAMGIVLMLAAVLLGFFLSGGPLAIVIAVYIVLQLGYCFGLKHQMVLDIVLVSSGFLLRAVAGGVAADVPLSQWFLLVMAFGSIFMASGKRYAEKMLAEQEGRQIRKVLHSYTATYLRFVWTMSATALVLCYSLWAFQQGQMPSAHPGASLWYEISMVPWAIAVMRYAVDVDRGDAGAPEDIALKDHVLQVIALLWLVCIVLAVYVFGG</sequence>
<dbReference type="Proteomes" id="UP000324288">
    <property type="component" value="Chromosome"/>
</dbReference>
<dbReference type="Gene3D" id="1.10.357.140">
    <property type="entry name" value="UbiA prenyltransferase"/>
    <property type="match status" value="1"/>
</dbReference>
<feature type="transmembrane region" description="Helical" evidence="6">
    <location>
        <begin position="321"/>
        <end position="341"/>
    </location>
</feature>
<organism evidence="7 8">
    <name type="scientific">Lawsonella clevelandensis</name>
    <dbReference type="NCBI Taxonomy" id="1528099"/>
    <lineage>
        <taxon>Bacteria</taxon>
        <taxon>Bacillati</taxon>
        <taxon>Actinomycetota</taxon>
        <taxon>Actinomycetes</taxon>
        <taxon>Mycobacteriales</taxon>
        <taxon>Lawsonellaceae</taxon>
        <taxon>Lawsonella</taxon>
    </lineage>
</organism>
<dbReference type="AlphaFoldDB" id="A0A5E3ZY36"/>
<keyword evidence="3 6" id="KW-1133">Transmembrane helix</keyword>
<feature type="transmembrane region" description="Helical" evidence="6">
    <location>
        <begin position="123"/>
        <end position="150"/>
    </location>
</feature>
<evidence type="ECO:0000313" key="8">
    <source>
        <dbReference type="Proteomes" id="UP000324288"/>
    </source>
</evidence>
<comment type="subcellular location">
    <subcellularLocation>
        <location evidence="1">Membrane</location>
        <topology evidence="1">Multi-pass membrane protein</topology>
    </subcellularLocation>
</comment>
<name>A0A5E3ZY36_9ACTN</name>
<reference evidence="7 8" key="1">
    <citation type="submission" date="2019-04" db="EMBL/GenBank/DDBJ databases">
        <authorList>
            <person name="Seth-Smith MB H."/>
            <person name="Seth-Smith H."/>
        </authorList>
    </citation>
    <scope>NUCLEOTIDE SEQUENCE [LARGE SCALE GENOMIC DNA]</scope>
    <source>
        <strain evidence="7">USB-603019</strain>
    </source>
</reference>
<evidence type="ECO:0000256" key="5">
    <source>
        <dbReference type="SAM" id="MobiDB-lite"/>
    </source>
</evidence>
<dbReference type="InterPro" id="IPR044878">
    <property type="entry name" value="UbiA_sf"/>
</dbReference>
<feature type="transmembrane region" description="Helical" evidence="6">
    <location>
        <begin position="59"/>
        <end position="77"/>
    </location>
</feature>
<evidence type="ECO:0000256" key="6">
    <source>
        <dbReference type="SAM" id="Phobius"/>
    </source>
</evidence>
<feature type="transmembrane region" description="Helical" evidence="6">
    <location>
        <begin position="156"/>
        <end position="172"/>
    </location>
</feature>